<dbReference type="InterPro" id="IPR003370">
    <property type="entry name" value="Chromate_transpt"/>
</dbReference>
<keyword evidence="4 7" id="KW-0812">Transmembrane</keyword>
<dbReference type="eggNOG" id="COG2059">
    <property type="taxonomic scope" value="Bacteria"/>
</dbReference>
<dbReference type="PANTHER" id="PTHR43663:SF1">
    <property type="entry name" value="CHROMATE TRANSPORTER"/>
    <property type="match status" value="1"/>
</dbReference>
<dbReference type="PANTHER" id="PTHR43663">
    <property type="entry name" value="CHROMATE TRANSPORT PROTEIN-RELATED"/>
    <property type="match status" value="1"/>
</dbReference>
<evidence type="ECO:0000256" key="6">
    <source>
        <dbReference type="ARBA" id="ARBA00023136"/>
    </source>
</evidence>
<feature type="transmembrane region" description="Helical" evidence="7">
    <location>
        <begin position="160"/>
        <end position="176"/>
    </location>
</feature>
<protein>
    <submittedName>
        <fullName evidence="8">Putative chromate transporter</fullName>
    </submittedName>
</protein>
<dbReference type="OrthoDB" id="8596378at2"/>
<keyword evidence="5 7" id="KW-1133">Transmembrane helix</keyword>
<dbReference type="EMBL" id="AEGR01000054">
    <property type="protein sequence ID" value="EGI77037.1"/>
    <property type="molecule type" value="Genomic_DNA"/>
</dbReference>
<evidence type="ECO:0000256" key="1">
    <source>
        <dbReference type="ARBA" id="ARBA00004651"/>
    </source>
</evidence>
<name>F3KT41_9BURK</name>
<evidence type="ECO:0000256" key="5">
    <source>
        <dbReference type="ARBA" id="ARBA00022989"/>
    </source>
</evidence>
<feature type="transmembrane region" description="Helical" evidence="7">
    <location>
        <begin position="26"/>
        <end position="45"/>
    </location>
</feature>
<dbReference type="RefSeq" id="WP_006297659.1">
    <property type="nucleotide sequence ID" value="NZ_AEGR01000054.1"/>
</dbReference>
<sequence length="211" mass="22138">MTAPHDSVSASPDTTALLAPRSCADLFVSFTVLALQGFGGVAAVAQRELVERKRWMTNPQFVEEWAVAQIMPGPNIVNLALMLGARHFGLRGALSALAGMLSAPLLVLLVLAWLHAQYASHPAVAGALRGMGAVAAGLVMGTGLKLLASLKGNPLHPAQRLLLGAACFVAIAWLRWPLVWVLLGLGGLGWALAWSGLARRELSAASAKRAR</sequence>
<evidence type="ECO:0000256" key="7">
    <source>
        <dbReference type="SAM" id="Phobius"/>
    </source>
</evidence>
<feature type="transmembrane region" description="Helical" evidence="7">
    <location>
        <begin position="126"/>
        <end position="148"/>
    </location>
</feature>
<evidence type="ECO:0000313" key="8">
    <source>
        <dbReference type="EMBL" id="EGI77037.1"/>
    </source>
</evidence>
<gene>
    <name evidence="8" type="ORF">HGR_08109</name>
</gene>
<dbReference type="GO" id="GO:0005886">
    <property type="term" value="C:plasma membrane"/>
    <property type="evidence" value="ECO:0007669"/>
    <property type="project" value="UniProtKB-SubCell"/>
</dbReference>
<accession>F3KT41</accession>
<reference evidence="8 9" key="1">
    <citation type="journal article" date="2011" name="EMBO J.">
        <title>Structural diversity of bacterial flagellar motors.</title>
        <authorList>
            <person name="Chen S."/>
            <person name="Beeby M."/>
            <person name="Murphy G.E."/>
            <person name="Leadbetter J.R."/>
            <person name="Hendrixson D.R."/>
            <person name="Briegel A."/>
            <person name="Li Z."/>
            <person name="Shi J."/>
            <person name="Tocheva E.I."/>
            <person name="Muller A."/>
            <person name="Dobro M.J."/>
            <person name="Jensen G.J."/>
        </authorList>
    </citation>
    <scope>NUCLEOTIDE SEQUENCE [LARGE SCALE GENOMIC DNA]</scope>
    <source>
        <strain evidence="8 9">ATCC 19624</strain>
    </source>
</reference>
<evidence type="ECO:0000256" key="2">
    <source>
        <dbReference type="ARBA" id="ARBA00005262"/>
    </source>
</evidence>
<dbReference type="InterPro" id="IPR052518">
    <property type="entry name" value="CHR_Transporter"/>
</dbReference>
<comment type="similarity">
    <text evidence="2">Belongs to the chromate ion transporter (CHR) (TC 2.A.51) family.</text>
</comment>
<comment type="caution">
    <text evidence="8">The sequence shown here is derived from an EMBL/GenBank/DDBJ whole genome shotgun (WGS) entry which is preliminary data.</text>
</comment>
<evidence type="ECO:0000256" key="4">
    <source>
        <dbReference type="ARBA" id="ARBA00022692"/>
    </source>
</evidence>
<comment type="subcellular location">
    <subcellularLocation>
        <location evidence="1">Cell membrane</location>
        <topology evidence="1">Multi-pass membrane protein</topology>
    </subcellularLocation>
</comment>
<proteinExistence type="inferred from homology"/>
<evidence type="ECO:0000256" key="3">
    <source>
        <dbReference type="ARBA" id="ARBA00022475"/>
    </source>
</evidence>
<keyword evidence="9" id="KW-1185">Reference proteome</keyword>
<keyword evidence="6 7" id="KW-0472">Membrane</keyword>
<dbReference type="AlphaFoldDB" id="F3KT41"/>
<organism evidence="8 9">
    <name type="scientific">Hylemonella gracilis ATCC 19624</name>
    <dbReference type="NCBI Taxonomy" id="887062"/>
    <lineage>
        <taxon>Bacteria</taxon>
        <taxon>Pseudomonadati</taxon>
        <taxon>Pseudomonadota</taxon>
        <taxon>Betaproteobacteria</taxon>
        <taxon>Burkholderiales</taxon>
        <taxon>Comamonadaceae</taxon>
        <taxon>Hylemonella</taxon>
    </lineage>
</organism>
<evidence type="ECO:0000313" key="9">
    <source>
        <dbReference type="Proteomes" id="UP000016368"/>
    </source>
</evidence>
<feature type="transmembrane region" description="Helical" evidence="7">
    <location>
        <begin position="92"/>
        <end position="114"/>
    </location>
</feature>
<dbReference type="STRING" id="887062.HGR_08109"/>
<dbReference type="Proteomes" id="UP000016368">
    <property type="component" value="Unassembled WGS sequence"/>
</dbReference>
<dbReference type="GO" id="GO:0015109">
    <property type="term" value="F:chromate transmembrane transporter activity"/>
    <property type="evidence" value="ECO:0007669"/>
    <property type="project" value="InterPro"/>
</dbReference>
<dbReference type="Pfam" id="PF02417">
    <property type="entry name" value="Chromate_transp"/>
    <property type="match status" value="1"/>
</dbReference>
<keyword evidence="3" id="KW-1003">Cell membrane</keyword>